<keyword evidence="3" id="KW-1185">Reference proteome</keyword>
<dbReference type="Proteomes" id="UP000299102">
    <property type="component" value="Unassembled WGS sequence"/>
</dbReference>
<name>A0A4C1WI43_EUMVA</name>
<dbReference type="EMBL" id="BGZK01000552">
    <property type="protein sequence ID" value="GBP49774.1"/>
    <property type="molecule type" value="Genomic_DNA"/>
</dbReference>
<evidence type="ECO:0000256" key="1">
    <source>
        <dbReference type="SAM" id="MobiDB-lite"/>
    </source>
</evidence>
<accession>A0A4C1WI43</accession>
<dbReference type="AlphaFoldDB" id="A0A4C1WI43"/>
<evidence type="ECO:0000313" key="3">
    <source>
        <dbReference type="Proteomes" id="UP000299102"/>
    </source>
</evidence>
<protein>
    <submittedName>
        <fullName evidence="2">Uncharacterized protein</fullName>
    </submittedName>
</protein>
<sequence>MLAHAERLRNYKSFVTSFHRIINLCNYKTQVYLKFFVQIKQHRLAVVPDSAVAAETEDSFMQKGEFLSLQSLEICHHMKLWGRGESAGHRSQQPAHRLTAPFTRCRNE</sequence>
<reference evidence="2 3" key="1">
    <citation type="journal article" date="2019" name="Commun. Biol.">
        <title>The bagworm genome reveals a unique fibroin gene that provides high tensile strength.</title>
        <authorList>
            <person name="Kono N."/>
            <person name="Nakamura H."/>
            <person name="Ohtoshi R."/>
            <person name="Tomita M."/>
            <person name="Numata K."/>
            <person name="Arakawa K."/>
        </authorList>
    </citation>
    <scope>NUCLEOTIDE SEQUENCE [LARGE SCALE GENOMIC DNA]</scope>
</reference>
<feature type="region of interest" description="Disordered" evidence="1">
    <location>
        <begin position="85"/>
        <end position="108"/>
    </location>
</feature>
<gene>
    <name evidence="2" type="ORF">EVAR_81393_1</name>
</gene>
<organism evidence="2 3">
    <name type="scientific">Eumeta variegata</name>
    <name type="common">Bagworm moth</name>
    <name type="synonym">Eumeta japonica</name>
    <dbReference type="NCBI Taxonomy" id="151549"/>
    <lineage>
        <taxon>Eukaryota</taxon>
        <taxon>Metazoa</taxon>
        <taxon>Ecdysozoa</taxon>
        <taxon>Arthropoda</taxon>
        <taxon>Hexapoda</taxon>
        <taxon>Insecta</taxon>
        <taxon>Pterygota</taxon>
        <taxon>Neoptera</taxon>
        <taxon>Endopterygota</taxon>
        <taxon>Lepidoptera</taxon>
        <taxon>Glossata</taxon>
        <taxon>Ditrysia</taxon>
        <taxon>Tineoidea</taxon>
        <taxon>Psychidae</taxon>
        <taxon>Oiketicinae</taxon>
        <taxon>Eumeta</taxon>
    </lineage>
</organism>
<comment type="caution">
    <text evidence="2">The sequence shown here is derived from an EMBL/GenBank/DDBJ whole genome shotgun (WGS) entry which is preliminary data.</text>
</comment>
<evidence type="ECO:0000313" key="2">
    <source>
        <dbReference type="EMBL" id="GBP49774.1"/>
    </source>
</evidence>
<proteinExistence type="predicted"/>